<dbReference type="Pfam" id="PF20154">
    <property type="entry name" value="LNT_N"/>
    <property type="match status" value="1"/>
</dbReference>
<keyword evidence="3 9" id="KW-1003">Cell membrane</keyword>
<feature type="transmembrane region" description="Helical" evidence="9">
    <location>
        <begin position="509"/>
        <end position="529"/>
    </location>
</feature>
<dbReference type="GO" id="GO:0042158">
    <property type="term" value="P:lipoprotein biosynthetic process"/>
    <property type="evidence" value="ECO:0007669"/>
    <property type="project" value="UniProtKB-UniRule"/>
</dbReference>
<evidence type="ECO:0000256" key="5">
    <source>
        <dbReference type="ARBA" id="ARBA00022692"/>
    </source>
</evidence>
<keyword evidence="7 9" id="KW-0472">Membrane</keyword>
<dbReference type="GO" id="GO:0005886">
    <property type="term" value="C:plasma membrane"/>
    <property type="evidence" value="ECO:0007669"/>
    <property type="project" value="UniProtKB-SubCell"/>
</dbReference>
<organism evidence="11 12">
    <name type="scientific">Roseibium aggregatum</name>
    <dbReference type="NCBI Taxonomy" id="187304"/>
    <lineage>
        <taxon>Bacteria</taxon>
        <taxon>Pseudomonadati</taxon>
        <taxon>Pseudomonadota</taxon>
        <taxon>Alphaproteobacteria</taxon>
        <taxon>Hyphomicrobiales</taxon>
        <taxon>Stappiaceae</taxon>
        <taxon>Roseibium</taxon>
    </lineage>
</organism>
<protein>
    <recommendedName>
        <fullName evidence="9">Apolipoprotein N-acyltransferase</fullName>
        <shortName evidence="9">ALP N-acyltransferase</shortName>
        <ecNumber evidence="9">2.3.1.269</ecNumber>
    </recommendedName>
</protein>
<evidence type="ECO:0000313" key="12">
    <source>
        <dbReference type="Proteomes" id="UP000598467"/>
    </source>
</evidence>
<dbReference type="InterPro" id="IPR004563">
    <property type="entry name" value="Apolipo_AcylTrfase"/>
</dbReference>
<feature type="transmembrane region" description="Helical" evidence="9">
    <location>
        <begin position="74"/>
        <end position="97"/>
    </location>
</feature>
<dbReference type="EC" id="2.3.1.269" evidence="9"/>
<dbReference type="HAMAP" id="MF_01148">
    <property type="entry name" value="Lnt"/>
    <property type="match status" value="1"/>
</dbReference>
<comment type="subcellular location">
    <subcellularLocation>
        <location evidence="1 9">Cell membrane</location>
        <topology evidence="1 9">Multi-pass membrane protein</topology>
    </subcellularLocation>
</comment>
<sequence length="540" mass="59137">MKRSLGALMAVPNACLLAWGWRRRGLAFAAGGVSAFALPPYGWFPVLFVTFPALVWLLDGAIESGTRQSALRRVASGFSIGWWFGFGYFLAGLWWIGSAFLVEAERFAWMMPFAVLAMPLGLALFTAAGTALAALFWSDRWSRVLALALFLSLSDWVRGHVLTGFPWNLFGYAFSKPLFLAQTASLTGIYGLSFLAVLIFALPAVLADHKPLRARLAGLTGSLALLAGMAGFGLVRLDLVEDAGFSDVDVRIVQPSIAQAEKWVPDNKGWIFDTYLDLTHKPLGGTARVGHDRLIVWPESAVPFLLTHEPGALYRISQALPPQTALITGAIRFEQSSEGPAYYNSVYLVDPNGEVRDVYDKVHLVPFGEYLPLRWLLQRLGLEQLVDAPGTFHAGLRHRVMVPQTAPSFLPLVCYEAIFPDFAGASDVRPGFLLNVTNDAWFGDTPGPYQHFAQARMRAIEQGLPLVRAANTGISAVVDAKGRVIGSLPLLSRGVIDGRLPERLPMTIYARYGDGIFTICAILSFVLLAKHRYNPGSRKN</sequence>
<evidence type="ECO:0000256" key="3">
    <source>
        <dbReference type="ARBA" id="ARBA00022475"/>
    </source>
</evidence>
<accession>A0A926S675</accession>
<comment type="catalytic activity">
    <reaction evidence="9">
        <text>N-terminal S-1,2-diacyl-sn-glyceryl-L-cysteinyl-[lipoprotein] + a glycerophospholipid = N-acyl-S-1,2-diacyl-sn-glyceryl-L-cysteinyl-[lipoprotein] + a 2-acyl-sn-glycero-3-phospholipid + H(+)</text>
        <dbReference type="Rhea" id="RHEA:48228"/>
        <dbReference type="Rhea" id="RHEA-COMP:14681"/>
        <dbReference type="Rhea" id="RHEA-COMP:14684"/>
        <dbReference type="ChEBI" id="CHEBI:15378"/>
        <dbReference type="ChEBI" id="CHEBI:136912"/>
        <dbReference type="ChEBI" id="CHEBI:140656"/>
        <dbReference type="ChEBI" id="CHEBI:140657"/>
        <dbReference type="ChEBI" id="CHEBI:140660"/>
        <dbReference type="EC" id="2.3.1.269"/>
    </reaction>
</comment>
<dbReference type="PANTHER" id="PTHR38686:SF1">
    <property type="entry name" value="APOLIPOPROTEIN N-ACYLTRANSFERASE"/>
    <property type="match status" value="1"/>
</dbReference>
<dbReference type="EMBL" id="JABFCZ010000021">
    <property type="protein sequence ID" value="MBD1548258.1"/>
    <property type="molecule type" value="Genomic_DNA"/>
</dbReference>
<keyword evidence="6 9" id="KW-1133">Transmembrane helix</keyword>
<feature type="domain" description="CN hydrolase" evidence="10">
    <location>
        <begin position="253"/>
        <end position="502"/>
    </location>
</feature>
<comment type="caution">
    <text evidence="11">The sequence shown here is derived from an EMBL/GenBank/DDBJ whole genome shotgun (WGS) entry which is preliminary data.</text>
</comment>
<name>A0A926S675_9HYPH</name>
<proteinExistence type="inferred from homology"/>
<dbReference type="InterPro" id="IPR045378">
    <property type="entry name" value="LNT_N"/>
</dbReference>
<feature type="transmembrane region" description="Helical" evidence="9">
    <location>
        <begin position="41"/>
        <end position="62"/>
    </location>
</feature>
<dbReference type="RefSeq" id="WP_190292949.1">
    <property type="nucleotide sequence ID" value="NZ_JABFCZ010000021.1"/>
</dbReference>
<dbReference type="NCBIfam" id="TIGR00546">
    <property type="entry name" value="lnt"/>
    <property type="match status" value="1"/>
</dbReference>
<evidence type="ECO:0000256" key="7">
    <source>
        <dbReference type="ARBA" id="ARBA00023136"/>
    </source>
</evidence>
<feature type="transmembrane region" description="Helical" evidence="9">
    <location>
        <begin position="214"/>
        <end position="235"/>
    </location>
</feature>
<dbReference type="PROSITE" id="PS50263">
    <property type="entry name" value="CN_HYDROLASE"/>
    <property type="match status" value="1"/>
</dbReference>
<dbReference type="PANTHER" id="PTHR38686">
    <property type="entry name" value="APOLIPOPROTEIN N-ACYLTRANSFERASE"/>
    <property type="match status" value="1"/>
</dbReference>
<feature type="transmembrane region" description="Helical" evidence="9">
    <location>
        <begin position="187"/>
        <end position="207"/>
    </location>
</feature>
<comment type="function">
    <text evidence="9">Catalyzes the phospholipid dependent N-acylation of the N-terminal cysteine of apolipoprotein, the last step in lipoprotein maturation.</text>
</comment>
<dbReference type="Gene3D" id="3.60.110.10">
    <property type="entry name" value="Carbon-nitrogen hydrolase"/>
    <property type="match status" value="1"/>
</dbReference>
<feature type="transmembrane region" description="Helical" evidence="9">
    <location>
        <begin position="109"/>
        <end position="137"/>
    </location>
</feature>
<evidence type="ECO:0000256" key="6">
    <source>
        <dbReference type="ARBA" id="ARBA00022989"/>
    </source>
</evidence>
<dbReference type="CDD" id="cd07571">
    <property type="entry name" value="ALP_N-acyl_transferase"/>
    <property type="match status" value="1"/>
</dbReference>
<evidence type="ECO:0000256" key="2">
    <source>
        <dbReference type="ARBA" id="ARBA00010065"/>
    </source>
</evidence>
<keyword evidence="4 9" id="KW-0808">Transferase</keyword>
<evidence type="ECO:0000256" key="1">
    <source>
        <dbReference type="ARBA" id="ARBA00004651"/>
    </source>
</evidence>
<comment type="pathway">
    <text evidence="9">Protein modification; lipoprotein biosynthesis (N-acyl transfer).</text>
</comment>
<dbReference type="AlphaFoldDB" id="A0A926S675"/>
<dbReference type="SUPFAM" id="SSF56317">
    <property type="entry name" value="Carbon-nitrogen hydrolase"/>
    <property type="match status" value="1"/>
</dbReference>
<dbReference type="InterPro" id="IPR036526">
    <property type="entry name" value="C-N_Hydrolase_sf"/>
</dbReference>
<gene>
    <name evidence="9 11" type="primary">lnt</name>
    <name evidence="11" type="ORF">HK439_18495</name>
</gene>
<evidence type="ECO:0000259" key="10">
    <source>
        <dbReference type="PROSITE" id="PS50263"/>
    </source>
</evidence>
<comment type="similarity">
    <text evidence="2 9">Belongs to the CN hydrolase family. Apolipoprotein N-acyltransferase subfamily.</text>
</comment>
<dbReference type="InterPro" id="IPR003010">
    <property type="entry name" value="C-N_Hydrolase"/>
</dbReference>
<reference evidence="11" key="1">
    <citation type="submission" date="2020-05" db="EMBL/GenBank/DDBJ databases">
        <title>Identification of trans-AT polyketide cluster in two marine bacteria, producers of a novel glutaramide-containing polyketide sesbanimide D and analogs.</title>
        <authorList>
            <person name="Kacar D."/>
            <person name="Rodriguez P."/>
            <person name="Canedo L."/>
            <person name="Gonzalez E."/>
            <person name="Galan B."/>
            <person name="De La Calle F."/>
            <person name="Garcia J.L."/>
        </authorList>
    </citation>
    <scope>NUCLEOTIDE SEQUENCE</scope>
    <source>
        <strain evidence="11">PHM038</strain>
    </source>
</reference>
<evidence type="ECO:0000313" key="11">
    <source>
        <dbReference type="EMBL" id="MBD1548258.1"/>
    </source>
</evidence>
<dbReference type="Proteomes" id="UP000598467">
    <property type="component" value="Unassembled WGS sequence"/>
</dbReference>
<feature type="transmembrane region" description="Helical" evidence="9">
    <location>
        <begin position="144"/>
        <end position="167"/>
    </location>
</feature>
<evidence type="ECO:0000256" key="8">
    <source>
        <dbReference type="ARBA" id="ARBA00023315"/>
    </source>
</evidence>
<keyword evidence="5 9" id="KW-0812">Transmembrane</keyword>
<dbReference type="GO" id="GO:0016410">
    <property type="term" value="F:N-acyltransferase activity"/>
    <property type="evidence" value="ECO:0007669"/>
    <property type="project" value="UniProtKB-UniRule"/>
</dbReference>
<keyword evidence="8 9" id="KW-0012">Acyltransferase</keyword>
<dbReference type="Pfam" id="PF00795">
    <property type="entry name" value="CN_hydrolase"/>
    <property type="match status" value="1"/>
</dbReference>
<evidence type="ECO:0000256" key="9">
    <source>
        <dbReference type="HAMAP-Rule" id="MF_01148"/>
    </source>
</evidence>
<evidence type="ECO:0000256" key="4">
    <source>
        <dbReference type="ARBA" id="ARBA00022679"/>
    </source>
</evidence>